<feature type="compositionally biased region" description="Low complexity" evidence="1">
    <location>
        <begin position="53"/>
        <end position="69"/>
    </location>
</feature>
<evidence type="ECO:0000256" key="1">
    <source>
        <dbReference type="SAM" id="MobiDB-lite"/>
    </source>
</evidence>
<proteinExistence type="predicted"/>
<gene>
    <name evidence="2" type="ORF">E2C01_092590</name>
</gene>
<protein>
    <submittedName>
        <fullName evidence="2">Uncharacterized protein</fullName>
    </submittedName>
</protein>
<dbReference type="EMBL" id="VSRR010109277">
    <property type="protein sequence ID" value="MPC97285.1"/>
    <property type="molecule type" value="Genomic_DNA"/>
</dbReference>
<comment type="caution">
    <text evidence="2">The sequence shown here is derived from an EMBL/GenBank/DDBJ whole genome shotgun (WGS) entry which is preliminary data.</text>
</comment>
<evidence type="ECO:0000313" key="2">
    <source>
        <dbReference type="EMBL" id="MPC97285.1"/>
    </source>
</evidence>
<dbReference type="Proteomes" id="UP000324222">
    <property type="component" value="Unassembled WGS sequence"/>
</dbReference>
<accession>A0A5B7JRT4</accession>
<organism evidence="2 3">
    <name type="scientific">Portunus trituberculatus</name>
    <name type="common">Swimming crab</name>
    <name type="synonym">Neptunus trituberculatus</name>
    <dbReference type="NCBI Taxonomy" id="210409"/>
    <lineage>
        <taxon>Eukaryota</taxon>
        <taxon>Metazoa</taxon>
        <taxon>Ecdysozoa</taxon>
        <taxon>Arthropoda</taxon>
        <taxon>Crustacea</taxon>
        <taxon>Multicrustacea</taxon>
        <taxon>Malacostraca</taxon>
        <taxon>Eumalacostraca</taxon>
        <taxon>Eucarida</taxon>
        <taxon>Decapoda</taxon>
        <taxon>Pleocyemata</taxon>
        <taxon>Brachyura</taxon>
        <taxon>Eubrachyura</taxon>
        <taxon>Portunoidea</taxon>
        <taxon>Portunidae</taxon>
        <taxon>Portuninae</taxon>
        <taxon>Portunus</taxon>
    </lineage>
</organism>
<feature type="region of interest" description="Disordered" evidence="1">
    <location>
        <begin position="36"/>
        <end position="76"/>
    </location>
</feature>
<evidence type="ECO:0000313" key="3">
    <source>
        <dbReference type="Proteomes" id="UP000324222"/>
    </source>
</evidence>
<keyword evidence="3" id="KW-1185">Reference proteome</keyword>
<dbReference type="AlphaFoldDB" id="A0A5B7JRT4"/>
<name>A0A5B7JRT4_PORTR</name>
<reference evidence="2 3" key="1">
    <citation type="submission" date="2019-05" db="EMBL/GenBank/DDBJ databases">
        <title>Another draft genome of Portunus trituberculatus and its Hox gene families provides insights of decapod evolution.</title>
        <authorList>
            <person name="Jeong J.-H."/>
            <person name="Song I."/>
            <person name="Kim S."/>
            <person name="Choi T."/>
            <person name="Kim D."/>
            <person name="Ryu S."/>
            <person name="Kim W."/>
        </authorList>
    </citation>
    <scope>NUCLEOTIDE SEQUENCE [LARGE SCALE GENOMIC DNA]</scope>
    <source>
        <tissue evidence="2">Muscle</tissue>
    </source>
</reference>
<sequence>MRGEGKGGTGERLRPSRGQVTPVAGMWDVACLSHASPVPPASRSPHSRRGSHLKAAPHAPPLLASSSSADRAKRVPRAALTPSLSLACRSSCCSTAEVPLRRQVLVEVGAIVLKGRSCWSLWHQVDHCVAGC</sequence>